<reference evidence="1 2" key="1">
    <citation type="journal article" date="2014" name="Nature">
        <title>An environmental bacterial taxon with a large and distinct metabolic repertoire.</title>
        <authorList>
            <person name="Wilson M.C."/>
            <person name="Mori T."/>
            <person name="Ruckert C."/>
            <person name="Uria A.R."/>
            <person name="Helf M.J."/>
            <person name="Takada K."/>
            <person name="Gernert C."/>
            <person name="Steffens U.A."/>
            <person name="Heycke N."/>
            <person name="Schmitt S."/>
            <person name="Rinke C."/>
            <person name="Helfrich E.J."/>
            <person name="Brachmann A.O."/>
            <person name="Gurgui C."/>
            <person name="Wakimoto T."/>
            <person name="Kracht M."/>
            <person name="Crusemann M."/>
            <person name="Hentschel U."/>
            <person name="Abe I."/>
            <person name="Matsunaga S."/>
            <person name="Kalinowski J."/>
            <person name="Takeyama H."/>
            <person name="Piel J."/>
        </authorList>
    </citation>
    <scope>NUCLEOTIDE SEQUENCE [LARGE SCALE GENOMIC DNA]</scope>
    <source>
        <strain evidence="2">TSY2</strain>
    </source>
</reference>
<feature type="non-terminal residue" evidence="1">
    <location>
        <position position="247"/>
    </location>
</feature>
<dbReference type="CDD" id="cd09726">
    <property type="entry name" value="RAMP_I_III"/>
    <property type="match status" value="1"/>
</dbReference>
<sequence>MLDVTLTVTLVLQGPVLSQATAMGNLGFDAHMARNHQGHYYMPFSLVRGRLRQAWEEINDLTNGRHAPSVPALDILLGPQNELPESRETSDFRPRRGRLHMTDFTYTGDGAAPEALYRVRVDAERGSVDDGAMQIIESPFAPGQHVPFTGHISYRAQHRTEAEAIEAYIRKGLRWMPCPGAERTSGFGRLLEVKLEAVHEAVATAPSAPWPQAANMFHLAIQPQAPICVSSHQVAPNLGRVPIFPVR</sequence>
<organism evidence="1 2">
    <name type="scientific">Candidatus Entotheonella gemina</name>
    <dbReference type="NCBI Taxonomy" id="1429439"/>
    <lineage>
        <taxon>Bacteria</taxon>
        <taxon>Pseudomonadati</taxon>
        <taxon>Nitrospinota/Tectimicrobiota group</taxon>
        <taxon>Candidatus Tectimicrobiota</taxon>
        <taxon>Candidatus Entotheonellia</taxon>
        <taxon>Candidatus Entotheonellales</taxon>
        <taxon>Candidatus Entotheonellaceae</taxon>
        <taxon>Candidatus Entotheonella</taxon>
    </lineage>
</organism>
<name>W4LRS4_9BACT</name>
<dbReference type="Proteomes" id="UP000019140">
    <property type="component" value="Unassembled WGS sequence"/>
</dbReference>
<comment type="caution">
    <text evidence="1">The sequence shown here is derived from an EMBL/GenBank/DDBJ whole genome shotgun (WGS) entry which is preliminary data.</text>
</comment>
<keyword evidence="2" id="KW-1185">Reference proteome</keyword>
<protein>
    <submittedName>
        <fullName evidence="1">Uncharacterized protein</fullName>
    </submittedName>
</protein>
<evidence type="ECO:0000313" key="1">
    <source>
        <dbReference type="EMBL" id="ETX00092.1"/>
    </source>
</evidence>
<gene>
    <name evidence="1" type="ORF">ETSY2_39710</name>
</gene>
<evidence type="ECO:0000313" key="2">
    <source>
        <dbReference type="Proteomes" id="UP000019140"/>
    </source>
</evidence>
<dbReference type="AlphaFoldDB" id="W4LRS4"/>
<dbReference type="HOGENOM" id="CLU_1126499_0_0_7"/>
<accession>W4LRS4</accession>
<dbReference type="EMBL" id="AZHX01001764">
    <property type="protein sequence ID" value="ETX00092.1"/>
    <property type="molecule type" value="Genomic_DNA"/>
</dbReference>
<proteinExistence type="predicted"/>